<evidence type="ECO:0000256" key="1">
    <source>
        <dbReference type="SAM" id="Phobius"/>
    </source>
</evidence>
<protein>
    <recommendedName>
        <fullName evidence="3">Transmembrane protein</fullName>
    </recommendedName>
</protein>
<reference evidence="2" key="1">
    <citation type="submission" date="2019-11" db="EMBL/GenBank/DDBJ databases">
        <title>Genomes of ocular Pseudomonas aeruginosa isolates.</title>
        <authorList>
            <person name="Khan M."/>
            <person name="Rice S.A."/>
            <person name="Willcox M.D.P."/>
            <person name="Stapleton F."/>
        </authorList>
    </citation>
    <scope>NUCLEOTIDE SEQUENCE</scope>
    <source>
        <strain evidence="2">PA206</strain>
    </source>
</reference>
<keyword evidence="1" id="KW-1133">Transmembrane helix</keyword>
<feature type="transmembrane region" description="Helical" evidence="1">
    <location>
        <begin position="12"/>
        <end position="36"/>
    </location>
</feature>
<feature type="transmembrane region" description="Helical" evidence="1">
    <location>
        <begin position="75"/>
        <end position="95"/>
    </location>
</feature>
<name>A0A6A9JXQ0_PSEAI</name>
<dbReference type="EMBL" id="WOAJ01000003">
    <property type="protein sequence ID" value="MUI58516.1"/>
    <property type="molecule type" value="Genomic_DNA"/>
</dbReference>
<dbReference type="AlphaFoldDB" id="A0A6A9JXQ0"/>
<sequence>MRWKFQNSRKIPYIIFTLRMLCYFFVWIALGIGMMGEATGEWRRDMQQLYTLVCSFFVVAVSIISMTAFLSNKKYLHAIQVSGFLFSIPLALYQYGTIFGTNGLQVAIWIGVTTYFMGAVGFNAVLWLYSKGFKHDGSEFNRLDGMLRFKRRFRRLFVAPFDEFDPVLQLLPSGYGSHDYALWLHHRYTDNKVCLATRVHSLGLDKANALAFWDCLQRYMDVTQPLPDLPILEPSRPFDPVTAEHDRRTGRDPHYWRKRTYQGWQAKERKELDRRLHEYPWQQQPCIVRARIDPELSIEAYYRRQEAKGIFATPKADDFDNVHRR</sequence>
<proteinExistence type="predicted"/>
<gene>
    <name evidence="2" type="ORF">GNQ20_11975</name>
</gene>
<keyword evidence="1" id="KW-0472">Membrane</keyword>
<organism evidence="2">
    <name type="scientific">Pseudomonas aeruginosa</name>
    <dbReference type="NCBI Taxonomy" id="287"/>
    <lineage>
        <taxon>Bacteria</taxon>
        <taxon>Pseudomonadati</taxon>
        <taxon>Pseudomonadota</taxon>
        <taxon>Gammaproteobacteria</taxon>
        <taxon>Pseudomonadales</taxon>
        <taxon>Pseudomonadaceae</taxon>
        <taxon>Pseudomonas</taxon>
    </lineage>
</organism>
<evidence type="ECO:0000313" key="2">
    <source>
        <dbReference type="EMBL" id="MUI58516.1"/>
    </source>
</evidence>
<feature type="transmembrane region" description="Helical" evidence="1">
    <location>
        <begin position="48"/>
        <end position="70"/>
    </location>
</feature>
<accession>A0A6A9JXQ0</accession>
<evidence type="ECO:0008006" key="3">
    <source>
        <dbReference type="Google" id="ProtNLM"/>
    </source>
</evidence>
<feature type="transmembrane region" description="Helical" evidence="1">
    <location>
        <begin position="107"/>
        <end position="129"/>
    </location>
</feature>
<comment type="caution">
    <text evidence="2">The sequence shown here is derived from an EMBL/GenBank/DDBJ whole genome shotgun (WGS) entry which is preliminary data.</text>
</comment>
<keyword evidence="1" id="KW-0812">Transmembrane</keyword>